<name>A0AAX6EHX0_IRIPA</name>
<dbReference type="GO" id="GO:0009507">
    <property type="term" value="C:chloroplast"/>
    <property type="evidence" value="ECO:0007669"/>
    <property type="project" value="TreeGrafter"/>
</dbReference>
<dbReference type="AlphaFoldDB" id="A0AAX6EHX0"/>
<dbReference type="PANTHER" id="PTHR35731">
    <property type="entry name" value="8-AMINO-7-OXONONANOATE SYNTHASE"/>
    <property type="match status" value="1"/>
</dbReference>
<organism evidence="3 4">
    <name type="scientific">Iris pallida</name>
    <name type="common">Sweet iris</name>
    <dbReference type="NCBI Taxonomy" id="29817"/>
    <lineage>
        <taxon>Eukaryota</taxon>
        <taxon>Viridiplantae</taxon>
        <taxon>Streptophyta</taxon>
        <taxon>Embryophyta</taxon>
        <taxon>Tracheophyta</taxon>
        <taxon>Spermatophyta</taxon>
        <taxon>Magnoliopsida</taxon>
        <taxon>Liliopsida</taxon>
        <taxon>Asparagales</taxon>
        <taxon>Iridaceae</taxon>
        <taxon>Iridoideae</taxon>
        <taxon>Irideae</taxon>
        <taxon>Iris</taxon>
    </lineage>
</organism>
<keyword evidence="2" id="KW-0812">Transmembrane</keyword>
<dbReference type="EMBL" id="JANAVB010036419">
    <property type="protein sequence ID" value="KAJ6803702.1"/>
    <property type="molecule type" value="Genomic_DNA"/>
</dbReference>
<keyword evidence="1" id="KW-0175">Coiled coil</keyword>
<accession>A0AAX6EHX0</accession>
<reference evidence="3" key="2">
    <citation type="submission" date="2023-04" db="EMBL/GenBank/DDBJ databases">
        <authorList>
            <person name="Bruccoleri R.E."/>
            <person name="Oakeley E.J."/>
            <person name="Faust A.-M."/>
            <person name="Dessus-Babus S."/>
            <person name="Altorfer M."/>
            <person name="Burckhardt D."/>
            <person name="Oertli M."/>
            <person name="Naumann U."/>
            <person name="Petersen F."/>
            <person name="Wong J."/>
        </authorList>
    </citation>
    <scope>NUCLEOTIDE SEQUENCE</scope>
    <source>
        <strain evidence="3">GSM-AAB239-AS_SAM_17_03QT</strain>
        <tissue evidence="3">Leaf</tissue>
    </source>
</reference>
<reference evidence="3" key="1">
    <citation type="journal article" date="2023" name="GigaByte">
        <title>Genome assembly of the bearded iris, Iris pallida Lam.</title>
        <authorList>
            <person name="Bruccoleri R.E."/>
            <person name="Oakeley E.J."/>
            <person name="Faust A.M.E."/>
            <person name="Altorfer M."/>
            <person name="Dessus-Babus S."/>
            <person name="Burckhardt D."/>
            <person name="Oertli M."/>
            <person name="Naumann U."/>
            <person name="Petersen F."/>
            <person name="Wong J."/>
        </authorList>
    </citation>
    <scope>NUCLEOTIDE SEQUENCE</scope>
    <source>
        <strain evidence="3">GSM-AAB239-AS_SAM_17_03QT</strain>
    </source>
</reference>
<feature type="transmembrane region" description="Helical" evidence="2">
    <location>
        <begin position="207"/>
        <end position="225"/>
    </location>
</feature>
<comment type="caution">
    <text evidence="3">The sequence shown here is derived from an EMBL/GenBank/DDBJ whole genome shotgun (WGS) entry which is preliminary data.</text>
</comment>
<keyword evidence="2" id="KW-0472">Membrane</keyword>
<protein>
    <submittedName>
        <fullName evidence="3">Uncharacterized protein</fullName>
    </submittedName>
</protein>
<evidence type="ECO:0000313" key="4">
    <source>
        <dbReference type="Proteomes" id="UP001140949"/>
    </source>
</evidence>
<evidence type="ECO:0000313" key="3">
    <source>
        <dbReference type="EMBL" id="KAJ6803702.1"/>
    </source>
</evidence>
<proteinExistence type="predicted"/>
<dbReference type="PANTHER" id="PTHR35731:SF1">
    <property type="entry name" value="8-AMINO-7-OXONONANOATE SYNTHASE"/>
    <property type="match status" value="1"/>
</dbReference>
<sequence length="270" mass="30480">MNSAVKAIQTSACFPLTKQYYFPPPSRFRGRSSCLLCLCNNINNNSGDSESAGEGDRRKQELLARIAMLQTQKVRLTDFLDERSEYLTQFAEDANAEFDKIGENALKELDQAGDRIMEKLEGRMQDFEESSDVSREEIEKSERVLEEFEDQIVRDRNEGLFFKNLRDQKPQTPTPTPAAAAEAKVEAEKISEITKDNIAGSKLRKNIYLGFMSLLAITIGNAIFATDHVEWRKVAALGFIFMGLLSQFIYEQSLSSSSSSSSKEIDKKEK</sequence>
<evidence type="ECO:0000256" key="2">
    <source>
        <dbReference type="SAM" id="Phobius"/>
    </source>
</evidence>
<feature type="coiled-coil region" evidence="1">
    <location>
        <begin position="117"/>
        <end position="158"/>
    </location>
</feature>
<dbReference type="Proteomes" id="UP001140949">
    <property type="component" value="Unassembled WGS sequence"/>
</dbReference>
<evidence type="ECO:0000256" key="1">
    <source>
        <dbReference type="SAM" id="Coils"/>
    </source>
</evidence>
<keyword evidence="2" id="KW-1133">Transmembrane helix</keyword>
<keyword evidence="4" id="KW-1185">Reference proteome</keyword>
<gene>
    <name evidence="3" type="ORF">M6B38_189505</name>
</gene>